<dbReference type="Gene3D" id="1.25.40.10">
    <property type="entry name" value="Tetratricopeptide repeat domain"/>
    <property type="match status" value="1"/>
</dbReference>
<dbReference type="InterPro" id="IPR016024">
    <property type="entry name" value="ARM-type_fold"/>
</dbReference>
<dbReference type="SMART" id="SM00146">
    <property type="entry name" value="PI3Kc"/>
    <property type="match status" value="1"/>
</dbReference>
<keyword evidence="5 11" id="KW-0547">Nucleotide-binding</keyword>
<sequence length="2358" mass="266808">MSSVNGTSQMDLLSQIFQGLKHKNAEVRLVHAVELRRYVTTTVAEMSSDAAAKLWDDNINRRLFELMHSKENNERWGGLVAIENLIDIESEDMKRVLFKFYNYVKTLLPNSETSLMVAASKTIGQIADVGSNVPEAGLGQSFLDLEVPAAIDVMQADRQEWSRYAGVLILKELAKNSPVYFHSHVGLVFDKIGIPLKDKRLNVREGAAELLSACLDIVTQRERGARSPYFTKVLQEAQNGLRQAQPEVIHGSLLAYKMLLLHGGMFMRENFSDSSEQILRFKAHSDPHVRKIVITLIPTLAAYDTQAFSEHSLHRSMAHLLSQVEKPNEKTIAFVAIGHTAVAVGSDMKRFLESIMKAVKAALQMRGKKNALSEEPIFQCVGMLASAVGPNLTKLLHDQLKLMFEFGLSEPLRQALVAIARHTPPLLSAIQERLLDMLSQILSAQPYKVLGAPSTYMSRNEVSVLARDVNPAQTQVNGKSPELITLALSTLGSFDFSGHTLNEFVRTCALPYLEDDHADVRRAAALTCCRVFMKDPICYQSSSHSTEIISDVLEKLLTIGIADPDPKIRMAVLSSLHDRFDKHLAQAENVRSLFIALNDEVFENRVTAVPLIGRLAKHNPAYVMPSLRKALIQLLTELEYSTVTRNREECTRLLTLLVGATQRLIKPYASPMLRALLPKANDSNATVAANVMMCLGELASVAAEDAIPQVPELMQVIIARLGDPALVKRDAALHTLGQLCSATGYVIRPLVDYPQLLPLLRKILKSKIQPVKREVVKVLGIMGALDPYRQKMGRAEDSSSETAVSAVNALPVDANVVSTSDDYYQTTAVTALLAILRDVSLASYHHTVIEAIMSIFKTQGLKCIAFLPQIIPAFTAVASTSTARMQDFHLQQLSILVGIVKQHIRNYTTAILRLVQDLWENTTRENTTLQLPIVSLIEALGRALDAEFKPFLPTIIPMALRVFDGELSEKRSSTQIKILDTLLTFGSIIEEFLHLVIPVIVRSYERQDSPVALRKKAIQCIDGLSRRVNFSDHASRIIHPLVRVLESSNNELRMAVMDTLCSLLVQLGPDFAIFIPTINKCLLRNRIPHPKYENLISKLLNGERLPQETGVLELLLGESNRAPEFSAPAEATKMTVNQQHLKQAWDVSQISTREDWLVWMHRLSVEFMKESPSHALRACTSLLDVYPPLAKELFNAAFLSCWTELYDQYQEDLVRSIESAITSPLAPSDFVRQLLLLAEFMEHEEKPLPIEHQTLSEYAKKVNALAKALHYKELEYFTASTASVVESLISINTKLQQHDAAWGTLITARETYDVSKHEEWYEKLGRWTEALAAYESKARLDPDSADLQMGRMRCLHALGEWDQLSSVVDRYWPTANPEERREMAPMAAASAWSLNEWSAMEDYISTMRNDSPDRSFYRAILSVQQSQFAKALQHIAKARDLLEPELPDFTGGGYGRSYNIIVRAQMLSELEEIISYKQYGDQPERQETMRRTWMKRLQGCQPDVEVWQRILQVRCLVLHPETEPTMWIKFANLCRKSERMVLAEKTINSLLNRDNQAASPKVVYTQLKYMWATGAKEDSIRFLQQFSADLSRDLDNLSGDGVHRPPGAPEDKIQEYSALLARCYFKQAEWQTELREDWYMQHDTDQILENYHSATRCDATWYKAWHTWALANFEVVSYLENLPEHKNGDIIGDALASNIVQAIDGFFASISLRNEEALQDTLRILTLWFKFGAHADVSSAMIGGFSKVEVDTWLDVIPQIIARIQAPNTHIRRNIHNLLIDIGKHHPQALIYPLTVALKSSSLARRNAAASIMDRMMEHSKVVVSQAKMVSQELIRIAILWHEMWHEGLEEASRLYFTEKNPEGMTAALKPLHDLIEAGPSTARETSFVQVFGTELREARDACKRYRSYGDTAELDKAWDIYYAVFRKIEKQLPTLQTLDLQYVSPNLLKARDLELAVPGTYQSGRPIVKITSFAPKLNVIASKQRPRRMALKGSDGRDYQYVLKGHEDMRQDERVMQLFSLVNTLLSVDTKSFKRRLHIQRCPVIPLAPNAGLMGWLLDSDTLHVLIREYRDSRKVLLNIEHRLMLQMAPDYENLTLLQKIEVFEYALENTTGQDLYRVLWLKSNTSEHWLERRATYTRSLAVTSMVGHILGLGDRHPSNLLLERKTGKVVHIDFGDCFEVAMHREKFPEKVPFRLTRMLTHAMEVSGIEGSFRTTCEITMGVLRDNKESLMAVLEAFVYDPLINWRLIQTDADARRPEDPEVERSADLTRVAAHPQGPQRRLRADENDIFNETEGPQEVRNERALAVYSRVQHKLTGRDFDPKVVLTVAEQVDKLILQATSLENLCQCFSGWCAFW</sequence>
<reference evidence="15 16" key="1">
    <citation type="journal article" date="2019" name="Nat. Ecol. Evol.">
        <title>Megaphylogeny resolves global patterns of mushroom evolution.</title>
        <authorList>
            <person name="Varga T."/>
            <person name="Krizsan K."/>
            <person name="Foldi C."/>
            <person name="Dima B."/>
            <person name="Sanchez-Garcia M."/>
            <person name="Sanchez-Ramirez S."/>
            <person name="Szollosi G.J."/>
            <person name="Szarkandi J.G."/>
            <person name="Papp V."/>
            <person name="Albert L."/>
            <person name="Andreopoulos W."/>
            <person name="Angelini C."/>
            <person name="Antonin V."/>
            <person name="Barry K.W."/>
            <person name="Bougher N.L."/>
            <person name="Buchanan P."/>
            <person name="Buyck B."/>
            <person name="Bense V."/>
            <person name="Catcheside P."/>
            <person name="Chovatia M."/>
            <person name="Cooper J."/>
            <person name="Damon W."/>
            <person name="Desjardin D."/>
            <person name="Finy P."/>
            <person name="Geml J."/>
            <person name="Haridas S."/>
            <person name="Hughes K."/>
            <person name="Justo A."/>
            <person name="Karasinski D."/>
            <person name="Kautmanova I."/>
            <person name="Kiss B."/>
            <person name="Kocsube S."/>
            <person name="Kotiranta H."/>
            <person name="LaButti K.M."/>
            <person name="Lechner B.E."/>
            <person name="Liimatainen K."/>
            <person name="Lipzen A."/>
            <person name="Lukacs Z."/>
            <person name="Mihaltcheva S."/>
            <person name="Morgado L.N."/>
            <person name="Niskanen T."/>
            <person name="Noordeloos M.E."/>
            <person name="Ohm R.A."/>
            <person name="Ortiz-Santana B."/>
            <person name="Ovrebo C."/>
            <person name="Racz N."/>
            <person name="Riley R."/>
            <person name="Savchenko A."/>
            <person name="Shiryaev A."/>
            <person name="Soop K."/>
            <person name="Spirin V."/>
            <person name="Szebenyi C."/>
            <person name="Tomsovsky M."/>
            <person name="Tulloss R.E."/>
            <person name="Uehling J."/>
            <person name="Grigoriev I.V."/>
            <person name="Vagvolgyi C."/>
            <person name="Papp T."/>
            <person name="Martin F.M."/>
            <person name="Miettinen O."/>
            <person name="Hibbett D.S."/>
            <person name="Nagy L.G."/>
        </authorList>
    </citation>
    <scope>NUCLEOTIDE SEQUENCE [LARGE SCALE GENOMIC DNA]</scope>
    <source>
        <strain evidence="15 16">CBS 309.79</strain>
    </source>
</reference>
<dbReference type="InterPro" id="IPR000403">
    <property type="entry name" value="PI3/4_kinase_cat_dom"/>
</dbReference>
<dbReference type="InterPro" id="IPR003151">
    <property type="entry name" value="PIK-rel_kinase_FAT"/>
</dbReference>
<evidence type="ECO:0000259" key="12">
    <source>
        <dbReference type="PROSITE" id="PS50290"/>
    </source>
</evidence>
<dbReference type="GO" id="GO:0080090">
    <property type="term" value="P:regulation of primary metabolic process"/>
    <property type="evidence" value="ECO:0007669"/>
    <property type="project" value="UniProtKB-ARBA"/>
</dbReference>
<evidence type="ECO:0000256" key="4">
    <source>
        <dbReference type="ARBA" id="ARBA00022737"/>
    </source>
</evidence>
<dbReference type="SMART" id="SM01346">
    <property type="entry name" value="DUF3385"/>
    <property type="match status" value="1"/>
</dbReference>
<dbReference type="PANTHER" id="PTHR11139">
    <property type="entry name" value="ATAXIA TELANGIECTASIA MUTATED ATM -RELATED"/>
    <property type="match status" value="1"/>
</dbReference>
<dbReference type="GO" id="GO:0016242">
    <property type="term" value="P:negative regulation of macroautophagy"/>
    <property type="evidence" value="ECO:0007669"/>
    <property type="project" value="TreeGrafter"/>
</dbReference>
<comment type="similarity">
    <text evidence="1 11">Belongs to the PI3/PI4-kinase family.</text>
</comment>
<dbReference type="Gene3D" id="3.30.1010.10">
    <property type="entry name" value="Phosphatidylinositol 3-kinase Catalytic Subunit, Chain A, domain 4"/>
    <property type="match status" value="1"/>
</dbReference>
<evidence type="ECO:0000256" key="2">
    <source>
        <dbReference type="ARBA" id="ARBA00022527"/>
    </source>
</evidence>
<dbReference type="GO" id="GO:0005634">
    <property type="term" value="C:nucleus"/>
    <property type="evidence" value="ECO:0007669"/>
    <property type="project" value="TreeGrafter"/>
</dbReference>
<dbReference type="FunFam" id="3.30.1010.10:FF:000006">
    <property type="entry name" value="Serine/threonine-protein kinase TOR"/>
    <property type="match status" value="1"/>
</dbReference>
<dbReference type="InterPro" id="IPR055443">
    <property type="entry name" value="HEAT_ECM29"/>
</dbReference>
<dbReference type="InterPro" id="IPR014009">
    <property type="entry name" value="PIK_FAT"/>
</dbReference>
<dbReference type="SUPFAM" id="SSF56112">
    <property type="entry name" value="Protein kinase-like (PK-like)"/>
    <property type="match status" value="1"/>
</dbReference>
<dbReference type="Proteomes" id="UP000305067">
    <property type="component" value="Unassembled WGS sequence"/>
</dbReference>
<dbReference type="SUPFAM" id="SSF48371">
    <property type="entry name" value="ARM repeat"/>
    <property type="match status" value="2"/>
</dbReference>
<dbReference type="Pfam" id="PF11865">
    <property type="entry name" value="mTOR_dom"/>
    <property type="match status" value="1"/>
</dbReference>
<keyword evidence="4" id="KW-0677">Repeat</keyword>
<dbReference type="GO" id="GO:0038202">
    <property type="term" value="P:TORC1 signaling"/>
    <property type="evidence" value="ECO:0007669"/>
    <property type="project" value="TreeGrafter"/>
</dbReference>
<protein>
    <recommendedName>
        <fullName evidence="11">Serine/threonine-protein kinase TOR</fullName>
        <ecNumber evidence="11">2.7.11.1</ecNumber>
    </recommendedName>
</protein>
<dbReference type="GO" id="GO:0005886">
    <property type="term" value="C:plasma membrane"/>
    <property type="evidence" value="ECO:0007669"/>
    <property type="project" value="UniProtKB-ARBA"/>
</dbReference>
<dbReference type="GO" id="GO:0031932">
    <property type="term" value="C:TORC2 complex"/>
    <property type="evidence" value="ECO:0007669"/>
    <property type="project" value="TreeGrafter"/>
</dbReference>
<keyword evidence="6 11" id="KW-0418">Kinase</keyword>
<dbReference type="InterPro" id="IPR057564">
    <property type="entry name" value="HEAT_ATR"/>
</dbReference>
<dbReference type="GO" id="GO:0106310">
    <property type="term" value="F:protein serine kinase activity"/>
    <property type="evidence" value="ECO:0007669"/>
    <property type="project" value="RHEA"/>
</dbReference>
<dbReference type="PROSITE" id="PS51189">
    <property type="entry name" value="FAT"/>
    <property type="match status" value="1"/>
</dbReference>
<evidence type="ECO:0000256" key="3">
    <source>
        <dbReference type="ARBA" id="ARBA00022679"/>
    </source>
</evidence>
<comment type="catalytic activity">
    <reaction evidence="9 11">
        <text>L-threonyl-[protein] + ATP = O-phospho-L-threonyl-[protein] + ADP + H(+)</text>
        <dbReference type="Rhea" id="RHEA:46608"/>
        <dbReference type="Rhea" id="RHEA-COMP:11060"/>
        <dbReference type="Rhea" id="RHEA-COMP:11605"/>
        <dbReference type="ChEBI" id="CHEBI:15378"/>
        <dbReference type="ChEBI" id="CHEBI:30013"/>
        <dbReference type="ChEBI" id="CHEBI:30616"/>
        <dbReference type="ChEBI" id="CHEBI:61977"/>
        <dbReference type="ChEBI" id="CHEBI:456216"/>
        <dbReference type="EC" id="2.7.11.1"/>
    </reaction>
</comment>
<evidence type="ECO:0000313" key="16">
    <source>
        <dbReference type="Proteomes" id="UP000305067"/>
    </source>
</evidence>
<dbReference type="PROSITE" id="PS50290">
    <property type="entry name" value="PI3_4_KINASE_3"/>
    <property type="match status" value="1"/>
</dbReference>
<evidence type="ECO:0000256" key="6">
    <source>
        <dbReference type="ARBA" id="ARBA00022777"/>
    </source>
</evidence>
<dbReference type="Pfam" id="PF00454">
    <property type="entry name" value="PI3_PI4_kinase"/>
    <property type="match status" value="1"/>
</dbReference>
<dbReference type="SUPFAM" id="SSF47212">
    <property type="entry name" value="FKBP12-rapamycin-binding domain of FKBP-rapamycin-associated protein (FRAP)"/>
    <property type="match status" value="1"/>
</dbReference>
<dbReference type="GO" id="GO:0004674">
    <property type="term" value="F:protein serine/threonine kinase activity"/>
    <property type="evidence" value="ECO:0007669"/>
    <property type="project" value="UniProtKB-KW"/>
</dbReference>
<dbReference type="Pfam" id="PF02259">
    <property type="entry name" value="FAT"/>
    <property type="match status" value="1"/>
</dbReference>
<dbReference type="PROSITE" id="PS00916">
    <property type="entry name" value="PI3_4_KINASE_2"/>
    <property type="match status" value="1"/>
</dbReference>
<dbReference type="InterPro" id="IPR009076">
    <property type="entry name" value="FRB_dom"/>
</dbReference>
<dbReference type="STRING" id="1884261.A0A5C3QTM2"/>
<dbReference type="InterPro" id="IPR011009">
    <property type="entry name" value="Kinase-like_dom_sf"/>
</dbReference>
<dbReference type="GO" id="GO:0005524">
    <property type="term" value="F:ATP binding"/>
    <property type="evidence" value="ECO:0007669"/>
    <property type="project" value="UniProtKB-KW"/>
</dbReference>
<dbReference type="Gene3D" id="1.25.10.10">
    <property type="entry name" value="Leucine-rich Repeat Variant"/>
    <property type="match status" value="3"/>
</dbReference>
<dbReference type="InterPro" id="IPR011989">
    <property type="entry name" value="ARM-like"/>
</dbReference>
<dbReference type="InterPro" id="IPR050517">
    <property type="entry name" value="DDR_Repair_Kinase"/>
</dbReference>
<evidence type="ECO:0000313" key="15">
    <source>
        <dbReference type="EMBL" id="TFL05396.1"/>
    </source>
</evidence>
<comment type="catalytic activity">
    <reaction evidence="10">
        <text>L-seryl-[protein] + ATP = O-phospho-L-seryl-[protein] + ADP + H(+)</text>
        <dbReference type="Rhea" id="RHEA:17989"/>
        <dbReference type="Rhea" id="RHEA-COMP:9863"/>
        <dbReference type="Rhea" id="RHEA-COMP:11604"/>
        <dbReference type="ChEBI" id="CHEBI:15378"/>
        <dbReference type="ChEBI" id="CHEBI:29999"/>
        <dbReference type="ChEBI" id="CHEBI:30616"/>
        <dbReference type="ChEBI" id="CHEBI:83421"/>
        <dbReference type="ChEBI" id="CHEBI:456216"/>
        <dbReference type="EC" id="2.7.11.1"/>
    </reaction>
</comment>
<dbReference type="InterPro" id="IPR036738">
    <property type="entry name" value="FRB_sf"/>
</dbReference>
<dbReference type="Gene3D" id="1.10.1070.11">
    <property type="entry name" value="Phosphatidylinositol 3-/4-kinase, catalytic domain"/>
    <property type="match status" value="1"/>
</dbReference>
<dbReference type="InterPro" id="IPR024585">
    <property type="entry name" value="mTOR_dom"/>
</dbReference>
<dbReference type="Pfam" id="PF02260">
    <property type="entry name" value="FATC"/>
    <property type="match status" value="1"/>
</dbReference>
<evidence type="ECO:0000256" key="9">
    <source>
        <dbReference type="ARBA" id="ARBA00047899"/>
    </source>
</evidence>
<dbReference type="Gene3D" id="1.20.120.150">
    <property type="entry name" value="FKBP12-rapamycin binding domain"/>
    <property type="match status" value="1"/>
</dbReference>
<dbReference type="OrthoDB" id="381190at2759"/>
<evidence type="ECO:0000256" key="5">
    <source>
        <dbReference type="ARBA" id="ARBA00022741"/>
    </source>
</evidence>
<dbReference type="EC" id="2.7.11.1" evidence="11"/>
<feature type="domain" description="PI3K/PI4K catalytic" evidence="12">
    <location>
        <begin position="1974"/>
        <end position="2290"/>
    </location>
</feature>
<dbReference type="CDD" id="cd05169">
    <property type="entry name" value="PIKKc_TOR"/>
    <property type="match status" value="1"/>
</dbReference>
<feature type="domain" description="FAT" evidence="13">
    <location>
        <begin position="1254"/>
        <end position="1800"/>
    </location>
</feature>
<evidence type="ECO:0000256" key="10">
    <source>
        <dbReference type="ARBA" id="ARBA00048679"/>
    </source>
</evidence>
<dbReference type="PROSITE" id="PS51190">
    <property type="entry name" value="FATC"/>
    <property type="match status" value="1"/>
</dbReference>
<dbReference type="InterPro" id="IPR011990">
    <property type="entry name" value="TPR-like_helical_dom_sf"/>
</dbReference>
<dbReference type="FunFam" id="1.20.120.150:FF:000001">
    <property type="entry name" value="Serine/threonine-protein kinase TOR"/>
    <property type="match status" value="1"/>
</dbReference>
<evidence type="ECO:0000256" key="1">
    <source>
        <dbReference type="ARBA" id="ARBA00011031"/>
    </source>
</evidence>
<keyword evidence="16" id="KW-1185">Reference proteome</keyword>
<feature type="domain" description="FATC" evidence="14">
    <location>
        <begin position="2326"/>
        <end position="2358"/>
    </location>
</feature>
<gene>
    <name evidence="15" type="ORF">BDV98DRAFT_295146</name>
</gene>
<dbReference type="FunFam" id="1.10.1070.11:FF:000029">
    <property type="entry name" value="Serine/threonine-protein kinase TOR"/>
    <property type="match status" value="1"/>
</dbReference>
<dbReference type="InterPro" id="IPR003152">
    <property type="entry name" value="FATC_dom"/>
</dbReference>
<evidence type="ECO:0000259" key="13">
    <source>
        <dbReference type="PROSITE" id="PS51189"/>
    </source>
</evidence>
<dbReference type="EMBL" id="ML178817">
    <property type="protein sequence ID" value="TFL05396.1"/>
    <property type="molecule type" value="Genomic_DNA"/>
</dbReference>
<dbReference type="SMART" id="SM01343">
    <property type="entry name" value="FATC"/>
    <property type="match status" value="1"/>
</dbReference>
<name>A0A5C3QTM2_9AGAR</name>
<keyword evidence="3 11" id="KW-0808">Transferase</keyword>
<accession>A0A5C3QTM2</accession>
<dbReference type="InterPro" id="IPR026683">
    <property type="entry name" value="TOR_cat"/>
</dbReference>
<dbReference type="Pfam" id="PF24492">
    <property type="entry name" value="HEAT_ECM29"/>
    <property type="match status" value="1"/>
</dbReference>
<dbReference type="GO" id="GO:0044877">
    <property type="term" value="F:protein-containing complex binding"/>
    <property type="evidence" value="ECO:0007669"/>
    <property type="project" value="InterPro"/>
</dbReference>
<dbReference type="InterPro" id="IPR018936">
    <property type="entry name" value="PI3/4_kinase_CS"/>
</dbReference>
<dbReference type="Pfam" id="PF23593">
    <property type="entry name" value="HEAT_ATR"/>
    <property type="match status" value="1"/>
</dbReference>
<dbReference type="InterPro" id="IPR036940">
    <property type="entry name" value="PI3/4_kinase_cat_sf"/>
</dbReference>
<dbReference type="FunFam" id="1.25.10.10:FF:000371">
    <property type="entry name" value="Serine/threonine-protein kinase TOR"/>
    <property type="match status" value="1"/>
</dbReference>
<evidence type="ECO:0000256" key="7">
    <source>
        <dbReference type="ARBA" id="ARBA00022840"/>
    </source>
</evidence>
<dbReference type="SMART" id="SM01345">
    <property type="entry name" value="Rapamycin_bind"/>
    <property type="match status" value="1"/>
</dbReference>
<dbReference type="Pfam" id="PF08771">
    <property type="entry name" value="FRB_dom"/>
    <property type="match status" value="1"/>
</dbReference>
<dbReference type="GO" id="GO:0031931">
    <property type="term" value="C:TORC1 complex"/>
    <property type="evidence" value="ECO:0007669"/>
    <property type="project" value="TreeGrafter"/>
</dbReference>
<organism evidence="15 16">
    <name type="scientific">Pterulicium gracile</name>
    <dbReference type="NCBI Taxonomy" id="1884261"/>
    <lineage>
        <taxon>Eukaryota</taxon>
        <taxon>Fungi</taxon>
        <taxon>Dikarya</taxon>
        <taxon>Basidiomycota</taxon>
        <taxon>Agaricomycotina</taxon>
        <taxon>Agaricomycetes</taxon>
        <taxon>Agaricomycetidae</taxon>
        <taxon>Agaricales</taxon>
        <taxon>Pleurotineae</taxon>
        <taxon>Pterulaceae</taxon>
        <taxon>Pterulicium</taxon>
    </lineage>
</organism>
<keyword evidence="7 11" id="KW-0067">ATP-binding</keyword>
<dbReference type="PROSITE" id="PS00915">
    <property type="entry name" value="PI3_4_KINASE_1"/>
    <property type="match status" value="1"/>
</dbReference>
<keyword evidence="8" id="KW-0131">Cell cycle</keyword>
<dbReference type="GO" id="GO:0005737">
    <property type="term" value="C:cytoplasm"/>
    <property type="evidence" value="ECO:0007669"/>
    <property type="project" value="TreeGrafter"/>
</dbReference>
<dbReference type="PANTHER" id="PTHR11139:SF9">
    <property type="entry name" value="SERINE_THREONINE-PROTEIN KINASE MTOR"/>
    <property type="match status" value="1"/>
</dbReference>
<keyword evidence="2 11" id="KW-0723">Serine/threonine-protein kinase</keyword>
<evidence type="ECO:0000256" key="8">
    <source>
        <dbReference type="ARBA" id="ARBA00023306"/>
    </source>
</evidence>
<evidence type="ECO:0000259" key="14">
    <source>
        <dbReference type="PROSITE" id="PS51190"/>
    </source>
</evidence>
<evidence type="ECO:0000256" key="11">
    <source>
        <dbReference type="RuleBase" id="RU364109"/>
    </source>
</evidence>
<proteinExistence type="inferred from homology"/>